<organism evidence="1 2">
    <name type="scientific">Candidatus Gottesmanbacteria bacterium RIFCSPHIGHO2_01_FULL_42_12</name>
    <dbReference type="NCBI Taxonomy" id="1798377"/>
    <lineage>
        <taxon>Bacteria</taxon>
        <taxon>Candidatus Gottesmaniibacteriota</taxon>
    </lineage>
</organism>
<gene>
    <name evidence="1" type="ORF">A2872_01080</name>
</gene>
<dbReference type="AlphaFoldDB" id="A0A1F5Z359"/>
<reference evidence="1 2" key="1">
    <citation type="journal article" date="2016" name="Nat. Commun.">
        <title>Thousands of microbial genomes shed light on interconnected biogeochemical processes in an aquifer system.</title>
        <authorList>
            <person name="Anantharaman K."/>
            <person name="Brown C.T."/>
            <person name="Hug L.A."/>
            <person name="Sharon I."/>
            <person name="Castelle C.J."/>
            <person name="Probst A.J."/>
            <person name="Thomas B.C."/>
            <person name="Singh A."/>
            <person name="Wilkins M.J."/>
            <person name="Karaoz U."/>
            <person name="Brodie E.L."/>
            <person name="Williams K.H."/>
            <person name="Hubbard S.S."/>
            <person name="Banfield J.F."/>
        </authorList>
    </citation>
    <scope>NUCLEOTIDE SEQUENCE [LARGE SCALE GENOMIC DNA]</scope>
</reference>
<comment type="caution">
    <text evidence="1">The sequence shown here is derived from an EMBL/GenBank/DDBJ whole genome shotgun (WGS) entry which is preliminary data.</text>
</comment>
<dbReference type="STRING" id="1798377.A2872_01080"/>
<dbReference type="EMBL" id="MFJG01000021">
    <property type="protein sequence ID" value="OGG06805.1"/>
    <property type="molecule type" value="Genomic_DNA"/>
</dbReference>
<accession>A0A1F5Z359</accession>
<name>A0A1F5Z359_9BACT</name>
<evidence type="ECO:0000313" key="2">
    <source>
        <dbReference type="Proteomes" id="UP000178681"/>
    </source>
</evidence>
<sequence>MTHAIYGHEALLIEQGIRDLVSKVSDPIVLARFLNRYELSQPEAYLICEFEFKRIADDKLINRVTRARHLLRQLEELKNG</sequence>
<dbReference type="Proteomes" id="UP000178681">
    <property type="component" value="Unassembled WGS sequence"/>
</dbReference>
<proteinExistence type="predicted"/>
<evidence type="ECO:0000313" key="1">
    <source>
        <dbReference type="EMBL" id="OGG06805.1"/>
    </source>
</evidence>
<protein>
    <submittedName>
        <fullName evidence="1">Uncharacterized protein</fullName>
    </submittedName>
</protein>